<dbReference type="PROSITE" id="PS50868">
    <property type="entry name" value="POST_SET"/>
    <property type="match status" value="1"/>
</dbReference>
<evidence type="ECO:0000256" key="12">
    <source>
        <dbReference type="ARBA" id="ARBA00023242"/>
    </source>
</evidence>
<feature type="compositionally biased region" description="Low complexity" evidence="15">
    <location>
        <begin position="757"/>
        <end position="767"/>
    </location>
</feature>
<dbReference type="InterPro" id="IPR006560">
    <property type="entry name" value="AWS_dom"/>
</dbReference>
<dbReference type="GO" id="GO:0032259">
    <property type="term" value="P:methylation"/>
    <property type="evidence" value="ECO:0007669"/>
    <property type="project" value="UniProtKB-KW"/>
</dbReference>
<dbReference type="PROSITE" id="PS50280">
    <property type="entry name" value="SET"/>
    <property type="match status" value="1"/>
</dbReference>
<feature type="compositionally biased region" description="Acidic residues" evidence="15">
    <location>
        <begin position="772"/>
        <end position="781"/>
    </location>
</feature>
<keyword evidence="5" id="KW-0158">Chromosome</keyword>
<feature type="domain" description="AWS" evidence="18">
    <location>
        <begin position="129"/>
        <end position="184"/>
    </location>
</feature>
<feature type="domain" description="Post-SET" evidence="17">
    <location>
        <begin position="310"/>
        <end position="326"/>
    </location>
</feature>
<feature type="compositionally biased region" description="Basic and acidic residues" evidence="15">
    <location>
        <begin position="640"/>
        <end position="649"/>
    </location>
</feature>
<evidence type="ECO:0000256" key="9">
    <source>
        <dbReference type="ARBA" id="ARBA00022691"/>
    </source>
</evidence>
<feature type="compositionally biased region" description="Basic and acidic residues" evidence="15">
    <location>
        <begin position="524"/>
        <end position="536"/>
    </location>
</feature>
<dbReference type="SUPFAM" id="SSF82199">
    <property type="entry name" value="SET domain"/>
    <property type="match status" value="1"/>
</dbReference>
<reference evidence="19" key="1">
    <citation type="submission" date="2019-01" db="EMBL/GenBank/DDBJ databases">
        <title>Draft genome sequences of three monokaryotic isolates of the white-rot basidiomycete fungus Dichomitus squalens.</title>
        <authorList>
            <consortium name="DOE Joint Genome Institute"/>
            <person name="Lopez S.C."/>
            <person name="Andreopoulos B."/>
            <person name="Pangilinan J."/>
            <person name="Lipzen A."/>
            <person name="Riley R."/>
            <person name="Ahrendt S."/>
            <person name="Ng V."/>
            <person name="Barry K."/>
            <person name="Daum C."/>
            <person name="Grigoriev I.V."/>
            <person name="Hilden K.S."/>
            <person name="Makela M.R."/>
            <person name="de Vries R.P."/>
        </authorList>
    </citation>
    <scope>NUCLEOTIDE SEQUENCE [LARGE SCALE GENOMIC DNA]</scope>
    <source>
        <strain evidence="19">OM18370.1</strain>
    </source>
</reference>
<evidence type="ECO:0000256" key="13">
    <source>
        <dbReference type="ARBA" id="ARBA00030091"/>
    </source>
</evidence>
<accession>A0A4Q9MYA7</accession>
<dbReference type="OrthoDB" id="422362at2759"/>
<dbReference type="PROSITE" id="PS51568">
    <property type="entry name" value="SAM_MT43_SET2_1"/>
    <property type="match status" value="1"/>
</dbReference>
<evidence type="ECO:0000256" key="15">
    <source>
        <dbReference type="SAM" id="MobiDB-lite"/>
    </source>
</evidence>
<dbReference type="InterPro" id="IPR044437">
    <property type="entry name" value="SETD2/Set2_SET"/>
</dbReference>
<feature type="region of interest" description="Disordered" evidence="15">
    <location>
        <begin position="43"/>
        <end position="91"/>
    </location>
</feature>
<keyword evidence="6" id="KW-0678">Repressor</keyword>
<dbReference type="GO" id="GO:0005694">
    <property type="term" value="C:chromosome"/>
    <property type="evidence" value="ECO:0007669"/>
    <property type="project" value="UniProtKB-SubCell"/>
</dbReference>
<dbReference type="InterPro" id="IPR003616">
    <property type="entry name" value="Post-SET_dom"/>
</dbReference>
<evidence type="ECO:0000256" key="4">
    <source>
        <dbReference type="ARBA" id="ARBA00018028"/>
    </source>
</evidence>
<dbReference type="GO" id="GO:0140955">
    <property type="term" value="F:histone H3K36 trimethyltransferase activity"/>
    <property type="evidence" value="ECO:0007669"/>
    <property type="project" value="UniProtKB-EC"/>
</dbReference>
<dbReference type="SMART" id="SM00508">
    <property type="entry name" value="PostSET"/>
    <property type="match status" value="1"/>
</dbReference>
<dbReference type="GO" id="GO:0006355">
    <property type="term" value="P:regulation of DNA-templated transcription"/>
    <property type="evidence" value="ECO:0007669"/>
    <property type="project" value="InterPro"/>
</dbReference>
<dbReference type="InterPro" id="IPR013257">
    <property type="entry name" value="SRI"/>
</dbReference>
<feature type="compositionally biased region" description="Basic and acidic residues" evidence="15">
    <location>
        <begin position="828"/>
        <end position="841"/>
    </location>
</feature>
<dbReference type="AlphaFoldDB" id="A0A4Q9MYA7"/>
<keyword evidence="9" id="KW-0949">S-adenosyl-L-methionine</keyword>
<proteinExistence type="predicted"/>
<dbReference type="GO" id="GO:0005634">
    <property type="term" value="C:nucleus"/>
    <property type="evidence" value="ECO:0007669"/>
    <property type="project" value="UniProtKB-SubCell"/>
</dbReference>
<dbReference type="EC" id="2.1.1.359" evidence="3"/>
<dbReference type="SMART" id="SM00570">
    <property type="entry name" value="AWS"/>
    <property type="match status" value="1"/>
</dbReference>
<comment type="subcellular location">
    <subcellularLocation>
        <location evidence="2">Chromosome</location>
    </subcellularLocation>
    <subcellularLocation>
        <location evidence="1">Nucleus</location>
    </subcellularLocation>
</comment>
<dbReference type="InterPro" id="IPR046341">
    <property type="entry name" value="SET_dom_sf"/>
</dbReference>
<feature type="region of interest" description="Disordered" evidence="15">
    <location>
        <begin position="620"/>
        <end position="649"/>
    </location>
</feature>
<keyword evidence="12" id="KW-0539">Nucleus</keyword>
<dbReference type="PANTHER" id="PTHR22884">
    <property type="entry name" value="SET DOMAIN PROTEINS"/>
    <property type="match status" value="1"/>
</dbReference>
<evidence type="ECO:0000259" key="16">
    <source>
        <dbReference type="PROSITE" id="PS50280"/>
    </source>
</evidence>
<evidence type="ECO:0000256" key="6">
    <source>
        <dbReference type="ARBA" id="ARBA00022491"/>
    </source>
</evidence>
<evidence type="ECO:0000313" key="19">
    <source>
        <dbReference type="EMBL" id="TBU31316.1"/>
    </source>
</evidence>
<dbReference type="Pfam" id="PF17907">
    <property type="entry name" value="AWS"/>
    <property type="match status" value="1"/>
</dbReference>
<dbReference type="Proteomes" id="UP000292957">
    <property type="component" value="Unassembled WGS sequence"/>
</dbReference>
<evidence type="ECO:0000259" key="17">
    <source>
        <dbReference type="PROSITE" id="PS50868"/>
    </source>
</evidence>
<evidence type="ECO:0000256" key="7">
    <source>
        <dbReference type="ARBA" id="ARBA00022603"/>
    </source>
</evidence>
<dbReference type="SMART" id="SM00317">
    <property type="entry name" value="SET"/>
    <property type="match status" value="1"/>
</dbReference>
<organism evidence="19">
    <name type="scientific">Dichomitus squalens</name>
    <dbReference type="NCBI Taxonomy" id="114155"/>
    <lineage>
        <taxon>Eukaryota</taxon>
        <taxon>Fungi</taxon>
        <taxon>Dikarya</taxon>
        <taxon>Basidiomycota</taxon>
        <taxon>Agaricomycotina</taxon>
        <taxon>Agaricomycetes</taxon>
        <taxon>Polyporales</taxon>
        <taxon>Polyporaceae</taxon>
        <taxon>Dichomitus</taxon>
    </lineage>
</organism>
<evidence type="ECO:0000259" key="18">
    <source>
        <dbReference type="PROSITE" id="PS51215"/>
    </source>
</evidence>
<keyword evidence="11" id="KW-0804">Transcription</keyword>
<dbReference type="InterPro" id="IPR038190">
    <property type="entry name" value="SRI_sf"/>
</dbReference>
<evidence type="ECO:0000256" key="8">
    <source>
        <dbReference type="ARBA" id="ARBA00022679"/>
    </source>
</evidence>
<evidence type="ECO:0000256" key="10">
    <source>
        <dbReference type="ARBA" id="ARBA00023015"/>
    </source>
</evidence>
<dbReference type="InterPro" id="IPR001214">
    <property type="entry name" value="SET_dom"/>
</dbReference>
<dbReference type="Gene3D" id="2.170.270.10">
    <property type="entry name" value="SET domain"/>
    <property type="match status" value="1"/>
</dbReference>
<dbReference type="CDD" id="cd19172">
    <property type="entry name" value="SET_SETD2"/>
    <property type="match status" value="1"/>
</dbReference>
<evidence type="ECO:0000256" key="5">
    <source>
        <dbReference type="ARBA" id="ARBA00022454"/>
    </source>
</evidence>
<feature type="compositionally biased region" description="Basic residues" evidence="15">
    <location>
        <begin position="625"/>
        <end position="639"/>
    </location>
</feature>
<evidence type="ECO:0000256" key="3">
    <source>
        <dbReference type="ARBA" id="ARBA00012178"/>
    </source>
</evidence>
<dbReference type="PROSITE" id="PS51215">
    <property type="entry name" value="AWS"/>
    <property type="match status" value="1"/>
</dbReference>
<dbReference type="Pfam" id="PF00856">
    <property type="entry name" value="SET"/>
    <property type="match status" value="1"/>
</dbReference>
<evidence type="ECO:0000256" key="1">
    <source>
        <dbReference type="ARBA" id="ARBA00004123"/>
    </source>
</evidence>
<name>A0A4Q9MYA7_9APHY</name>
<feature type="region of interest" description="Disordered" evidence="15">
    <location>
        <begin position="520"/>
        <end position="555"/>
    </location>
</feature>
<sequence length="866" mass="97485">MSTMTELRIESKASAALLFESDAVKAESLEFGIIKDEEMLDLSTSTTVKEDSVEPDMSRSTSVEMKLEDDSSKSATPLLPAKSKSKPGKAPVQLIGHLPRAEEEAMTTFVEIPNNHYQYGTLGKSREALESMTCDCQYEHGVDDPDMACGLSSDCINLMTQVECLPDDCRCRGYCRNQRFQRKQYAPIEIVKTEMKGFGLRAAADIPKDTFIYEYVGDVVSQPSFIKRMRQYAEEGIRHFYFMMLQKDEFIDATKRGGIGRFANHSCNPNCYVAKWTVGSHVRMGIFANRVIKKDEELTFNYNVDRYGHEAQPCYCGEPNCVGYIGGKTQTDLAAMDDLYLDALGITDEVEMYGLKGSKKKKGKKLDEDFIPDLKPIVLKDVPKVVSAMRQTQSKKVLVKLLTRIKLTEDLAALRQIMRLRGFSLMTNVLEDHSQDVEIQTLALECMSTWPLIQRNKVEDSKINVPVEILAQSDNEGLATLAKKLLAQWETLEYAYRIPKRVKGDNDDAPAEQVIVFNYDEDERPSKRSRPEDDFPKFVLPSFSRPRPKTPPPIQYVVEPNSYQKTMMQRQVEARKQQEIADIIAKAAKAAEEASKPKPAPQAATVDSLFGLLPKREPIRDWDRKKKSSSSSSKHKKPHQSKEEKEANKEKRLLKLIGAVVVKCMSKYKDQMDHEHFKKYAKELTHIIAEKEKKSQSYKDGKLDSLSEEKTTKIKKFAKDYIAKILRKLEKSGKRRKPVSTAGSSSTPDSRADNDDAVVAAATVDEVMGFDPNDDGDDNDGLELNGHDEHDDVEDDHHREDDGPSGSGSPEDAASGSGQTSPTLVCDPRLRSDSECDKLDSQLKPTSQPYYTKPKVHCENVHDASW</sequence>
<dbReference type="Gene3D" id="1.10.1740.100">
    <property type="entry name" value="Set2, Rpb1 interacting domain"/>
    <property type="match status" value="1"/>
</dbReference>
<evidence type="ECO:0000256" key="2">
    <source>
        <dbReference type="ARBA" id="ARBA00004286"/>
    </source>
</evidence>
<keyword evidence="7" id="KW-0489">Methyltransferase</keyword>
<protein>
    <recommendedName>
        <fullName evidence="4">Histone-lysine N-methyltransferase, H3 lysine-36 specific</fullName>
        <ecNumber evidence="3">2.1.1.359</ecNumber>
    </recommendedName>
    <alternativeName>
        <fullName evidence="13">SET domain-containing protein 2</fullName>
    </alternativeName>
</protein>
<gene>
    <name evidence="19" type="ORF">BD311DRAFT_863539</name>
</gene>
<evidence type="ECO:0000256" key="14">
    <source>
        <dbReference type="ARBA" id="ARBA00047545"/>
    </source>
</evidence>
<evidence type="ECO:0000256" key="11">
    <source>
        <dbReference type="ARBA" id="ARBA00023163"/>
    </source>
</evidence>
<keyword evidence="10" id="KW-0805">Transcription regulation</keyword>
<comment type="catalytic activity">
    <reaction evidence="14">
        <text>L-lysyl(36)-[histone H3] + 3 S-adenosyl-L-methionine = N(6),N(6),N(6)-trimethyl-L-lysyl(36)-[histone H3] + 3 S-adenosyl-L-homocysteine + 3 H(+)</text>
        <dbReference type="Rhea" id="RHEA:60324"/>
        <dbReference type="Rhea" id="RHEA-COMP:9785"/>
        <dbReference type="Rhea" id="RHEA-COMP:15536"/>
        <dbReference type="ChEBI" id="CHEBI:15378"/>
        <dbReference type="ChEBI" id="CHEBI:29969"/>
        <dbReference type="ChEBI" id="CHEBI:57856"/>
        <dbReference type="ChEBI" id="CHEBI:59789"/>
        <dbReference type="ChEBI" id="CHEBI:61961"/>
        <dbReference type="EC" id="2.1.1.359"/>
    </reaction>
</comment>
<feature type="region of interest" description="Disordered" evidence="15">
    <location>
        <begin position="731"/>
        <end position="854"/>
    </location>
</feature>
<dbReference type="Pfam" id="PF08236">
    <property type="entry name" value="SRI"/>
    <property type="match status" value="1"/>
</dbReference>
<dbReference type="InterPro" id="IPR050777">
    <property type="entry name" value="SET2_Histone-Lys_MeTrsfase"/>
</dbReference>
<feature type="domain" description="SET" evidence="16">
    <location>
        <begin position="186"/>
        <end position="303"/>
    </location>
</feature>
<feature type="compositionally biased region" description="Basic and acidic residues" evidence="15">
    <location>
        <begin position="785"/>
        <end position="802"/>
    </location>
</feature>
<dbReference type="EMBL" id="ML143400">
    <property type="protein sequence ID" value="TBU31316.1"/>
    <property type="molecule type" value="Genomic_DNA"/>
</dbReference>
<keyword evidence="8" id="KW-0808">Transferase</keyword>
<dbReference type="InterPro" id="IPR025788">
    <property type="entry name" value="Set2_fungi"/>
</dbReference>